<dbReference type="InterPro" id="IPR017871">
    <property type="entry name" value="ABC_transporter-like_CS"/>
</dbReference>
<evidence type="ECO:0000256" key="2">
    <source>
        <dbReference type="ARBA" id="ARBA00022448"/>
    </source>
</evidence>
<dbReference type="GO" id="GO:0016887">
    <property type="term" value="F:ATP hydrolysis activity"/>
    <property type="evidence" value="ECO:0007669"/>
    <property type="project" value="InterPro"/>
</dbReference>
<dbReference type="InterPro" id="IPR027417">
    <property type="entry name" value="P-loop_NTPase"/>
</dbReference>
<evidence type="ECO:0000313" key="6">
    <source>
        <dbReference type="EMBL" id="EPF31784.1"/>
    </source>
</evidence>
<keyword evidence="2" id="KW-0813">Transport</keyword>
<comment type="similarity">
    <text evidence="1">Belongs to the ABC transporter superfamily.</text>
</comment>
<dbReference type="InterPro" id="IPR003593">
    <property type="entry name" value="AAA+_ATPase"/>
</dbReference>
<dbReference type="GO" id="GO:0005524">
    <property type="term" value="F:ATP binding"/>
    <property type="evidence" value="ECO:0007669"/>
    <property type="project" value="UniProtKB-KW"/>
</dbReference>
<evidence type="ECO:0000256" key="4">
    <source>
        <dbReference type="ARBA" id="ARBA00022840"/>
    </source>
</evidence>
<dbReference type="SUPFAM" id="SSF52540">
    <property type="entry name" value="P-loop containing nucleoside triphosphate hydrolases"/>
    <property type="match status" value="1"/>
</dbReference>
<gene>
    <name evidence="6" type="ORF">HMPREF9194_02138</name>
</gene>
<dbReference type="eggNOG" id="COG1121">
    <property type="taxonomic scope" value="Bacteria"/>
</dbReference>
<dbReference type="PROSITE" id="PS50893">
    <property type="entry name" value="ABC_TRANSPORTER_2"/>
    <property type="match status" value="1"/>
</dbReference>
<comment type="caution">
    <text evidence="6">The sequence shown here is derived from an EMBL/GenBank/DDBJ whole genome shotgun (WGS) entry which is preliminary data.</text>
</comment>
<dbReference type="STRING" id="1125699.HMPREF9194_02138"/>
<dbReference type="PANTHER" id="PTHR42734:SF17">
    <property type="entry name" value="METAL TRANSPORT SYSTEM ATP-BINDING PROTEIN TM_0124-RELATED"/>
    <property type="match status" value="1"/>
</dbReference>
<dbReference type="InterPro" id="IPR003439">
    <property type="entry name" value="ABC_transporter-like_ATP-bd"/>
</dbReference>
<evidence type="ECO:0000256" key="1">
    <source>
        <dbReference type="ARBA" id="ARBA00005417"/>
    </source>
</evidence>
<dbReference type="Pfam" id="PF00005">
    <property type="entry name" value="ABC_tran"/>
    <property type="match status" value="1"/>
</dbReference>
<protein>
    <recommendedName>
        <fullName evidence="5">ABC transporter domain-containing protein</fullName>
    </recommendedName>
</protein>
<keyword evidence="4" id="KW-0067">ATP-binding</keyword>
<proteinExistence type="inferred from homology"/>
<dbReference type="PATRIC" id="fig|1125699.3.peg.2160"/>
<dbReference type="CDD" id="cd03235">
    <property type="entry name" value="ABC_Metallic_Cations"/>
    <property type="match status" value="1"/>
</dbReference>
<evidence type="ECO:0000313" key="7">
    <source>
        <dbReference type="Proteomes" id="UP000014541"/>
    </source>
</evidence>
<evidence type="ECO:0000256" key="3">
    <source>
        <dbReference type="ARBA" id="ARBA00022741"/>
    </source>
</evidence>
<dbReference type="InterPro" id="IPR050153">
    <property type="entry name" value="Metal_Ion_Import_ABC"/>
</dbReference>
<evidence type="ECO:0000259" key="5">
    <source>
        <dbReference type="PROSITE" id="PS50893"/>
    </source>
</evidence>
<dbReference type="EMBL" id="ATFF01000006">
    <property type="protein sequence ID" value="EPF31784.1"/>
    <property type="molecule type" value="Genomic_DNA"/>
</dbReference>
<feature type="domain" description="ABC transporter" evidence="5">
    <location>
        <begin position="4"/>
        <end position="230"/>
    </location>
</feature>
<keyword evidence="3" id="KW-0547">Nucleotide-binding</keyword>
<accession>S3L4P6</accession>
<name>S3L4P6_TREMA</name>
<dbReference type="PANTHER" id="PTHR42734">
    <property type="entry name" value="METAL TRANSPORT SYSTEM ATP-BINDING PROTEIN TM_0124-RELATED"/>
    <property type="match status" value="1"/>
</dbReference>
<dbReference type="RefSeq" id="WP_016526393.1">
    <property type="nucleotide sequence ID" value="NZ_KE332518.1"/>
</dbReference>
<keyword evidence="7" id="KW-1185">Reference proteome</keyword>
<reference evidence="6 7" key="1">
    <citation type="submission" date="2013-04" db="EMBL/GenBank/DDBJ databases">
        <title>The Genome Sequence of Treponema maltophilum ATCC 51939.</title>
        <authorList>
            <consortium name="The Broad Institute Genomics Platform"/>
            <person name="Earl A."/>
            <person name="Ward D."/>
            <person name="Feldgarden M."/>
            <person name="Gevers D."/>
            <person name="Leonetti C."/>
            <person name="Blanton J.M."/>
            <person name="Dewhirst F.E."/>
            <person name="Izard J."/>
            <person name="Walker B."/>
            <person name="Young S."/>
            <person name="Zeng Q."/>
            <person name="Gargeya S."/>
            <person name="Fitzgerald M."/>
            <person name="Haas B."/>
            <person name="Abouelleil A."/>
            <person name="Allen A.W."/>
            <person name="Alvarado L."/>
            <person name="Arachchi H.M."/>
            <person name="Berlin A.M."/>
            <person name="Chapman S.B."/>
            <person name="Gainer-Dewar J."/>
            <person name="Goldberg J."/>
            <person name="Griggs A."/>
            <person name="Gujja S."/>
            <person name="Hansen M."/>
            <person name="Howarth C."/>
            <person name="Imamovic A."/>
            <person name="Ireland A."/>
            <person name="Larimer J."/>
            <person name="McCowan C."/>
            <person name="Murphy C."/>
            <person name="Pearson M."/>
            <person name="Poon T.W."/>
            <person name="Priest M."/>
            <person name="Roberts A."/>
            <person name="Saif S."/>
            <person name="Shea T."/>
            <person name="Sisk P."/>
            <person name="Sykes S."/>
            <person name="Wortman J."/>
            <person name="Nusbaum C."/>
            <person name="Birren B."/>
        </authorList>
    </citation>
    <scope>NUCLEOTIDE SEQUENCE [LARGE SCALE GENOMIC DNA]</scope>
    <source>
        <strain evidence="6 7">ATCC 51939</strain>
    </source>
</reference>
<organism evidence="6 7">
    <name type="scientific">Treponema maltophilum ATCC 51939</name>
    <dbReference type="NCBI Taxonomy" id="1125699"/>
    <lineage>
        <taxon>Bacteria</taxon>
        <taxon>Pseudomonadati</taxon>
        <taxon>Spirochaetota</taxon>
        <taxon>Spirochaetia</taxon>
        <taxon>Spirochaetales</taxon>
        <taxon>Treponemataceae</taxon>
        <taxon>Treponema</taxon>
    </lineage>
</organism>
<dbReference type="HOGENOM" id="CLU_000604_1_11_12"/>
<dbReference type="AlphaFoldDB" id="S3L4P6"/>
<dbReference type="SMART" id="SM00382">
    <property type="entry name" value="AAA"/>
    <property type="match status" value="1"/>
</dbReference>
<sequence length="233" mass="25406">MAILSAENICVSYGSRKAVENVSLAIERGDYLCIVGANGSGKTTLVKTLLGFIRPKSGQVNRESCAIGYLSQQNAVQRDFPASVNEVVLSGRLRQNSLMPFYSKADRAAAAERLEQLGIQELGKLPYKNLSGGQQQRVLLARALCAGSDLLVLDEPVTGLDPSVTDELYAVIRALNQKEKTAVLMVSHDVRRAVANASRILHMNTAALFYGSTEDYKKTDLYRTMTAVETCCR</sequence>
<dbReference type="Proteomes" id="UP000014541">
    <property type="component" value="Unassembled WGS sequence"/>
</dbReference>
<dbReference type="Gene3D" id="3.40.50.300">
    <property type="entry name" value="P-loop containing nucleotide triphosphate hydrolases"/>
    <property type="match status" value="1"/>
</dbReference>
<dbReference type="PROSITE" id="PS00211">
    <property type="entry name" value="ABC_TRANSPORTER_1"/>
    <property type="match status" value="1"/>
</dbReference>
<dbReference type="OrthoDB" id="9806726at2"/>